<name>A0A0B7BL99_9EUPU</name>
<dbReference type="EMBL" id="HACG01046858">
    <property type="protein sequence ID" value="CEK93723.1"/>
    <property type="molecule type" value="Transcribed_RNA"/>
</dbReference>
<dbReference type="AlphaFoldDB" id="A0A0B7BL99"/>
<evidence type="ECO:0000313" key="1">
    <source>
        <dbReference type="EMBL" id="CEK93723.1"/>
    </source>
</evidence>
<protein>
    <submittedName>
        <fullName evidence="1">Uncharacterized protein</fullName>
    </submittedName>
</protein>
<proteinExistence type="predicted"/>
<organism evidence="1">
    <name type="scientific">Arion vulgaris</name>
    <dbReference type="NCBI Taxonomy" id="1028688"/>
    <lineage>
        <taxon>Eukaryota</taxon>
        <taxon>Metazoa</taxon>
        <taxon>Spiralia</taxon>
        <taxon>Lophotrochozoa</taxon>
        <taxon>Mollusca</taxon>
        <taxon>Gastropoda</taxon>
        <taxon>Heterobranchia</taxon>
        <taxon>Euthyneura</taxon>
        <taxon>Panpulmonata</taxon>
        <taxon>Eupulmonata</taxon>
        <taxon>Stylommatophora</taxon>
        <taxon>Helicina</taxon>
        <taxon>Arionoidea</taxon>
        <taxon>Arionidae</taxon>
        <taxon>Arion</taxon>
    </lineage>
</organism>
<accession>A0A0B7BL99</accession>
<gene>
    <name evidence="1" type="primary">ORF196896</name>
</gene>
<sequence length="54" mass="6155">GDLNYKYISSPSKVCLNGEVTFVIRKQAFMKKCVRIAIFGAMAMHKFITGKEKR</sequence>
<feature type="non-terminal residue" evidence="1">
    <location>
        <position position="1"/>
    </location>
</feature>
<reference evidence="1" key="1">
    <citation type="submission" date="2014-12" db="EMBL/GenBank/DDBJ databases">
        <title>Insight into the proteome of Arion vulgaris.</title>
        <authorList>
            <person name="Aradska J."/>
            <person name="Bulat T."/>
            <person name="Smidak R."/>
            <person name="Sarate P."/>
            <person name="Gangsoo J."/>
            <person name="Sialana F."/>
            <person name="Bilban M."/>
            <person name="Lubec G."/>
        </authorList>
    </citation>
    <scope>NUCLEOTIDE SEQUENCE</scope>
    <source>
        <tissue evidence="1">Skin</tissue>
    </source>
</reference>